<dbReference type="Proteomes" id="UP000249522">
    <property type="component" value="Unassembled WGS sequence"/>
</dbReference>
<dbReference type="AlphaFoldDB" id="A0A2W1LCU4"/>
<comment type="caution">
    <text evidence="1">The sequence shown here is derived from an EMBL/GenBank/DDBJ whole genome shotgun (WGS) entry which is preliminary data.</text>
</comment>
<accession>A0A2W1LCU4</accession>
<protein>
    <submittedName>
        <fullName evidence="1">Uncharacterized protein</fullName>
    </submittedName>
</protein>
<gene>
    <name evidence="1" type="ORF">DNH61_05515</name>
</gene>
<sequence>MLSAERFIKQEFRSAYQGEAAHDVQTTLADFVTDMKAKGFKLEDASLSIRQSKMNKSEYIVDCMFSRGADEVEPPIYHGMIVLRLERELLSWEMRSAEVFRYVERV</sequence>
<evidence type="ECO:0000313" key="1">
    <source>
        <dbReference type="EMBL" id="PZD96663.1"/>
    </source>
</evidence>
<keyword evidence="2" id="KW-1185">Reference proteome</keyword>
<evidence type="ECO:0000313" key="2">
    <source>
        <dbReference type="Proteomes" id="UP000249522"/>
    </source>
</evidence>
<organism evidence="1 2">
    <name type="scientific">Paenibacillus sambharensis</name>
    <dbReference type="NCBI Taxonomy" id="1803190"/>
    <lineage>
        <taxon>Bacteria</taxon>
        <taxon>Bacillati</taxon>
        <taxon>Bacillota</taxon>
        <taxon>Bacilli</taxon>
        <taxon>Bacillales</taxon>
        <taxon>Paenibacillaceae</taxon>
        <taxon>Paenibacillus</taxon>
    </lineage>
</organism>
<name>A0A2W1LCU4_9BACL</name>
<dbReference type="EMBL" id="QKRB01000036">
    <property type="protein sequence ID" value="PZD96663.1"/>
    <property type="molecule type" value="Genomic_DNA"/>
</dbReference>
<reference evidence="1 2" key="1">
    <citation type="submission" date="2018-06" db="EMBL/GenBank/DDBJ databases">
        <title>Paenibacillus imtechensis sp. nov.</title>
        <authorList>
            <person name="Pinnaka A.K."/>
            <person name="Singh H."/>
            <person name="Kaur M."/>
        </authorList>
    </citation>
    <scope>NUCLEOTIDE SEQUENCE [LARGE SCALE GENOMIC DNA]</scope>
    <source>
        <strain evidence="1 2">SMB1</strain>
    </source>
</reference>
<proteinExistence type="predicted"/>